<dbReference type="Pfam" id="PF04237">
    <property type="entry name" value="YjbR"/>
    <property type="match status" value="1"/>
</dbReference>
<sequence>MDISTFIKLALSFDEATEQPHFDKNSFRVNDKIFATIDTKNLKAVFKLSEVDQSVFSDFDPSAIYPATGAWGKQGWTIFEIKFVEPEMIKDALTLSYCNVAPQKLAAKYQDVAE</sequence>
<dbReference type="Proteomes" id="UP000253961">
    <property type="component" value="Unassembled WGS sequence"/>
</dbReference>
<proteinExistence type="predicted"/>
<name>A0A369Q281_9SPHI</name>
<dbReference type="Gene3D" id="3.90.1150.30">
    <property type="match status" value="1"/>
</dbReference>
<reference evidence="1 2" key="1">
    <citation type="submission" date="2018-07" db="EMBL/GenBank/DDBJ databases">
        <title>Pedobacter sp. nov., isolated from soil.</title>
        <authorList>
            <person name="Zhou L.Y."/>
            <person name="Du Z.J."/>
        </authorList>
    </citation>
    <scope>NUCLEOTIDE SEQUENCE [LARGE SCALE GENOMIC DNA]</scope>
    <source>
        <strain evidence="1 2">JDX94</strain>
    </source>
</reference>
<gene>
    <name evidence="1" type="ORF">DU508_00980</name>
</gene>
<dbReference type="EMBL" id="QPKV01000001">
    <property type="protein sequence ID" value="RDC58602.1"/>
    <property type="molecule type" value="Genomic_DNA"/>
</dbReference>
<protein>
    <submittedName>
        <fullName evidence="1">MmcQ/YjbR family DNA-binding protein</fullName>
    </submittedName>
</protein>
<accession>A0A369Q281</accession>
<comment type="caution">
    <text evidence="1">The sequence shown here is derived from an EMBL/GenBank/DDBJ whole genome shotgun (WGS) entry which is preliminary data.</text>
</comment>
<dbReference type="OrthoDB" id="277063at2"/>
<dbReference type="GO" id="GO:0003677">
    <property type="term" value="F:DNA binding"/>
    <property type="evidence" value="ECO:0007669"/>
    <property type="project" value="UniProtKB-KW"/>
</dbReference>
<dbReference type="AlphaFoldDB" id="A0A369Q281"/>
<evidence type="ECO:0000313" key="1">
    <source>
        <dbReference type="EMBL" id="RDC58602.1"/>
    </source>
</evidence>
<keyword evidence="2" id="KW-1185">Reference proteome</keyword>
<keyword evidence="1" id="KW-0238">DNA-binding</keyword>
<dbReference type="InterPro" id="IPR058532">
    <property type="entry name" value="YjbR/MT2646/Rv2570-like"/>
</dbReference>
<evidence type="ECO:0000313" key="2">
    <source>
        <dbReference type="Proteomes" id="UP000253961"/>
    </source>
</evidence>
<organism evidence="1 2">
    <name type="scientific">Pedobacter chinensis</name>
    <dbReference type="NCBI Taxonomy" id="2282421"/>
    <lineage>
        <taxon>Bacteria</taxon>
        <taxon>Pseudomonadati</taxon>
        <taxon>Bacteroidota</taxon>
        <taxon>Sphingobacteriia</taxon>
        <taxon>Sphingobacteriales</taxon>
        <taxon>Sphingobacteriaceae</taxon>
        <taxon>Pedobacter</taxon>
    </lineage>
</organism>
<dbReference type="SUPFAM" id="SSF142906">
    <property type="entry name" value="YjbR-like"/>
    <property type="match status" value="1"/>
</dbReference>
<dbReference type="RefSeq" id="WP_115400975.1">
    <property type="nucleotide sequence ID" value="NZ_QPKV01000001.1"/>
</dbReference>
<dbReference type="InterPro" id="IPR038056">
    <property type="entry name" value="YjbR-like_sf"/>
</dbReference>